<proteinExistence type="predicted"/>
<feature type="chain" id="PRO_5031221718" evidence="1">
    <location>
        <begin position="32"/>
        <end position="260"/>
    </location>
</feature>
<keyword evidence="3" id="KW-1185">Reference proteome</keyword>
<gene>
    <name evidence="2" type="ORF">GGQ88_001856</name>
</gene>
<evidence type="ECO:0000256" key="1">
    <source>
        <dbReference type="SAM" id="SignalP"/>
    </source>
</evidence>
<dbReference type="Proteomes" id="UP000562395">
    <property type="component" value="Unassembled WGS sequence"/>
</dbReference>
<evidence type="ECO:0000313" key="3">
    <source>
        <dbReference type="Proteomes" id="UP000562395"/>
    </source>
</evidence>
<dbReference type="RefSeq" id="WP_183612837.1">
    <property type="nucleotide sequence ID" value="NZ_JACICY010000003.1"/>
</dbReference>
<accession>A0A7W5ZV81</accession>
<protein>
    <submittedName>
        <fullName evidence="2">Uncharacterized protein</fullName>
    </submittedName>
</protein>
<dbReference type="EMBL" id="JACICY010000003">
    <property type="protein sequence ID" value="MBB3860590.1"/>
    <property type="molecule type" value="Genomic_DNA"/>
</dbReference>
<name>A0A7W5ZV81_9SPHN</name>
<comment type="caution">
    <text evidence="2">The sequence shown here is derived from an EMBL/GenBank/DDBJ whole genome shotgun (WGS) entry which is preliminary data.</text>
</comment>
<keyword evidence="1" id="KW-0732">Signal</keyword>
<sequence>MGRFLNRATTRKFAIGAAAVIGIGLSAQALAQAVVVRSTGPSAVGYPKGKRLAASETVVLKQGDVVTVLDKAGTRVLRGAGSFVLNGTVNRDRSGAALLARSLSNPASVRAGAVRGAGDTSGESVMPVSIWLADTDQGGNVCVPRGSDLYLWRGKGTKRSFTWLTEATGGEMVRMQWPPKTVGIAWPKTMLAPQEGRTYRIYDEATPDTVAEFRIVMIEPEVIPADAASLGTLLLDNGCRAQFDWLAATLDEEDTAQEAP</sequence>
<feature type="signal peptide" evidence="1">
    <location>
        <begin position="1"/>
        <end position="31"/>
    </location>
</feature>
<reference evidence="2 3" key="1">
    <citation type="submission" date="2020-08" db="EMBL/GenBank/DDBJ databases">
        <title>Genomic Encyclopedia of Type Strains, Phase IV (KMG-IV): sequencing the most valuable type-strain genomes for metagenomic binning, comparative biology and taxonomic classification.</title>
        <authorList>
            <person name="Goeker M."/>
        </authorList>
    </citation>
    <scope>NUCLEOTIDE SEQUENCE [LARGE SCALE GENOMIC DNA]</scope>
    <source>
        <strain evidence="2 3">DSM 14552</strain>
    </source>
</reference>
<dbReference type="AlphaFoldDB" id="A0A7W5ZV81"/>
<evidence type="ECO:0000313" key="2">
    <source>
        <dbReference type="EMBL" id="MBB3860590.1"/>
    </source>
</evidence>
<organism evidence="2 3">
    <name type="scientific">Novosphingobium hassiacum</name>
    <dbReference type="NCBI Taxonomy" id="173676"/>
    <lineage>
        <taxon>Bacteria</taxon>
        <taxon>Pseudomonadati</taxon>
        <taxon>Pseudomonadota</taxon>
        <taxon>Alphaproteobacteria</taxon>
        <taxon>Sphingomonadales</taxon>
        <taxon>Sphingomonadaceae</taxon>
        <taxon>Novosphingobium</taxon>
    </lineage>
</organism>